<dbReference type="Gene3D" id="3.40.50.2000">
    <property type="entry name" value="Glycogen Phosphorylase B"/>
    <property type="match status" value="2"/>
</dbReference>
<keyword evidence="2" id="KW-0808">Transferase</keyword>
<organism evidence="2 3">
    <name type="scientific">Rhizobium lemnae</name>
    <dbReference type="NCBI Taxonomy" id="1214924"/>
    <lineage>
        <taxon>Bacteria</taxon>
        <taxon>Pseudomonadati</taxon>
        <taxon>Pseudomonadota</taxon>
        <taxon>Alphaproteobacteria</taxon>
        <taxon>Hyphomicrobiales</taxon>
        <taxon>Rhizobiaceae</taxon>
        <taxon>Rhizobium/Agrobacterium group</taxon>
        <taxon>Rhizobium</taxon>
    </lineage>
</organism>
<dbReference type="SUPFAM" id="SSF53756">
    <property type="entry name" value="UDP-Glycosyltransferase/glycogen phosphorylase"/>
    <property type="match status" value="1"/>
</dbReference>
<dbReference type="Pfam" id="PF00534">
    <property type="entry name" value="Glycos_transf_1"/>
    <property type="match status" value="1"/>
</dbReference>
<reference evidence="3" key="1">
    <citation type="journal article" date="2019" name="Int. J. Syst. Evol. Microbiol.">
        <title>The Global Catalogue of Microorganisms (GCM) 10K type strain sequencing project: providing services to taxonomists for standard genome sequencing and annotation.</title>
        <authorList>
            <consortium name="The Broad Institute Genomics Platform"/>
            <consortium name="The Broad Institute Genome Sequencing Center for Infectious Disease"/>
            <person name="Wu L."/>
            <person name="Ma J."/>
        </authorList>
    </citation>
    <scope>NUCLEOTIDE SEQUENCE [LARGE SCALE GENOMIC DNA]</scope>
    <source>
        <strain evidence="3">TBRC 5781</strain>
    </source>
</reference>
<accession>A0ABV8EDS0</accession>
<dbReference type="InterPro" id="IPR001296">
    <property type="entry name" value="Glyco_trans_1"/>
</dbReference>
<comment type="caution">
    <text evidence="2">The sequence shown here is derived from an EMBL/GenBank/DDBJ whole genome shotgun (WGS) entry which is preliminary data.</text>
</comment>
<gene>
    <name evidence="2" type="ORF">ACFOVS_21845</name>
</gene>
<evidence type="ECO:0000259" key="1">
    <source>
        <dbReference type="Pfam" id="PF00534"/>
    </source>
</evidence>
<dbReference type="GO" id="GO:0016757">
    <property type="term" value="F:glycosyltransferase activity"/>
    <property type="evidence" value="ECO:0007669"/>
    <property type="project" value="UniProtKB-KW"/>
</dbReference>
<dbReference type="EC" id="2.4.-.-" evidence="2"/>
<dbReference type="CDD" id="cd03811">
    <property type="entry name" value="GT4_GT28_WabH-like"/>
    <property type="match status" value="1"/>
</dbReference>
<dbReference type="PANTHER" id="PTHR12526">
    <property type="entry name" value="GLYCOSYLTRANSFERASE"/>
    <property type="match status" value="1"/>
</dbReference>
<keyword evidence="3" id="KW-1185">Reference proteome</keyword>
<name>A0ABV8EDS0_9HYPH</name>
<keyword evidence="2" id="KW-0328">Glycosyltransferase</keyword>
<evidence type="ECO:0000313" key="3">
    <source>
        <dbReference type="Proteomes" id="UP001595697"/>
    </source>
</evidence>
<feature type="domain" description="Glycosyl transferase family 1" evidence="1">
    <location>
        <begin position="168"/>
        <end position="323"/>
    </location>
</feature>
<sequence>MSPSLVFAYPGDLMTKTGGYAYDRHIVSELRSAGWTVNMMPLGLGFPYPRERDLRNAESLIAALPDETVLLVDGLAYGVLHEVAERERERLRILALVHHPLALETGLDPADRVRLEVSERLALTCTRHVFVTSPATAKTLESSYGLTSSHITVVLPGTEPVQPAQRGSDVPHIVSVGSLTPRKGHDVLLRALDTVRDLPWRATIVGSEKLEPATARTLRALVKELDLEDRVVLAGEIDDVGEVFASADLFALASRYEGYGMVFAEALAHGLPVIACRAGAVPDVVPAGAGRLVPPDDPAAFGTALREVLQDNDLADQMAKAAYAAGRQLPTWAQSASVLSDRLKDFA</sequence>
<evidence type="ECO:0000313" key="2">
    <source>
        <dbReference type="EMBL" id="MFC3970721.1"/>
    </source>
</evidence>
<dbReference type="EMBL" id="JBHSBD010000122">
    <property type="protein sequence ID" value="MFC3970721.1"/>
    <property type="molecule type" value="Genomic_DNA"/>
</dbReference>
<dbReference type="Proteomes" id="UP001595697">
    <property type="component" value="Unassembled WGS sequence"/>
</dbReference>
<proteinExistence type="predicted"/>
<protein>
    <submittedName>
        <fullName evidence="2">Glycosyltransferase</fullName>
        <ecNumber evidence="2">2.4.-.-</ecNumber>
    </submittedName>
</protein>